<dbReference type="InterPro" id="IPR058525">
    <property type="entry name" value="DUF8212"/>
</dbReference>
<protein>
    <recommendedName>
        <fullName evidence="5">Heterokaryon incompatibility domain-containing protein</fullName>
    </recommendedName>
</protein>
<dbReference type="InterPro" id="IPR010730">
    <property type="entry name" value="HET"/>
</dbReference>
<name>A0ABR1H1K5_9HYPO</name>
<dbReference type="Pfam" id="PF06985">
    <property type="entry name" value="HET"/>
    <property type="match status" value="1"/>
</dbReference>
<dbReference type="PANTHER" id="PTHR10622:SF12">
    <property type="entry name" value="HET DOMAIN-CONTAINING PROTEIN"/>
    <property type="match status" value="1"/>
</dbReference>
<dbReference type="PANTHER" id="PTHR10622">
    <property type="entry name" value="HET DOMAIN-CONTAINING PROTEIN"/>
    <property type="match status" value="1"/>
</dbReference>
<accession>A0ABR1H1K5</accession>
<feature type="domain" description="DUF8212" evidence="2">
    <location>
        <begin position="162"/>
        <end position="183"/>
    </location>
</feature>
<gene>
    <name evidence="3" type="ORF">QQX98_006267</name>
</gene>
<dbReference type="Pfam" id="PF26640">
    <property type="entry name" value="DUF8212"/>
    <property type="match status" value="1"/>
</dbReference>
<keyword evidence="4" id="KW-1185">Reference proteome</keyword>
<reference evidence="3 4" key="1">
    <citation type="journal article" date="2025" name="Microbiol. Resour. Announc.">
        <title>Draft genome sequences for Neonectria magnoliae and Neonectria punicea, canker pathogens of Liriodendron tulipifera and Acer saccharum in West Virginia.</title>
        <authorList>
            <person name="Petronek H.M."/>
            <person name="Kasson M.T."/>
            <person name="Metheny A.M."/>
            <person name="Stauder C.M."/>
            <person name="Lovett B."/>
            <person name="Lynch S.C."/>
            <person name="Garnas J.R."/>
            <person name="Kasson L.R."/>
            <person name="Stajich J.E."/>
        </authorList>
    </citation>
    <scope>NUCLEOTIDE SEQUENCE [LARGE SCALE GENOMIC DNA]</scope>
    <source>
        <strain evidence="3 4">NRRL 64653</strain>
    </source>
</reference>
<evidence type="ECO:0000313" key="3">
    <source>
        <dbReference type="EMBL" id="KAK7414942.1"/>
    </source>
</evidence>
<evidence type="ECO:0000313" key="4">
    <source>
        <dbReference type="Proteomes" id="UP001498476"/>
    </source>
</evidence>
<dbReference type="EMBL" id="JAZAVJ010000092">
    <property type="protein sequence ID" value="KAK7414942.1"/>
    <property type="molecule type" value="Genomic_DNA"/>
</dbReference>
<feature type="domain" description="Heterokaryon incompatibility" evidence="1">
    <location>
        <begin position="6"/>
        <end position="57"/>
    </location>
</feature>
<evidence type="ECO:0008006" key="5">
    <source>
        <dbReference type="Google" id="ProtNLM"/>
    </source>
</evidence>
<comment type="caution">
    <text evidence="3">The sequence shown here is derived from an EMBL/GenBank/DDBJ whole genome shotgun (WGS) entry which is preliminary data.</text>
</comment>
<sequence>MTCQLALQASIEYVWIDTCCINKSSSAELTEAINSMFPWYQRATVCYTHLADLDDAASLRKCRWFTRGWTLQELIAPKSMAIFNRSWDYVGSKASLIHKLSAITGIDVEILSHDAPLSSTCVAKRLSWAAKRETTRVEGMAYCLLGICNINMPMLYGEGNGAFRRLQEEIVRSTYDLSLLAWTPPNSMDGDFCGFLAESVSDFKGCSKMYSVTDSLLDEGEMTITNKGLRLKDVRVYP</sequence>
<proteinExistence type="predicted"/>
<evidence type="ECO:0000259" key="2">
    <source>
        <dbReference type="Pfam" id="PF26640"/>
    </source>
</evidence>
<evidence type="ECO:0000259" key="1">
    <source>
        <dbReference type="Pfam" id="PF06985"/>
    </source>
</evidence>
<dbReference type="Proteomes" id="UP001498476">
    <property type="component" value="Unassembled WGS sequence"/>
</dbReference>
<organism evidence="3 4">
    <name type="scientific">Neonectria punicea</name>
    <dbReference type="NCBI Taxonomy" id="979145"/>
    <lineage>
        <taxon>Eukaryota</taxon>
        <taxon>Fungi</taxon>
        <taxon>Dikarya</taxon>
        <taxon>Ascomycota</taxon>
        <taxon>Pezizomycotina</taxon>
        <taxon>Sordariomycetes</taxon>
        <taxon>Hypocreomycetidae</taxon>
        <taxon>Hypocreales</taxon>
        <taxon>Nectriaceae</taxon>
        <taxon>Neonectria</taxon>
    </lineage>
</organism>